<evidence type="ECO:0000256" key="1">
    <source>
        <dbReference type="SAM" id="MobiDB-lite"/>
    </source>
</evidence>
<proteinExistence type="predicted"/>
<reference evidence="2" key="2">
    <citation type="submission" date="2020-11" db="EMBL/GenBank/DDBJ databases">
        <authorList>
            <person name="McCartney M.A."/>
            <person name="Auch B."/>
            <person name="Kono T."/>
            <person name="Mallez S."/>
            <person name="Becker A."/>
            <person name="Gohl D.M."/>
            <person name="Silverstein K.A.T."/>
            <person name="Koren S."/>
            <person name="Bechman K.B."/>
            <person name="Herman A."/>
            <person name="Abrahante J.E."/>
            <person name="Garbe J."/>
        </authorList>
    </citation>
    <scope>NUCLEOTIDE SEQUENCE</scope>
    <source>
        <strain evidence="2">Duluth1</strain>
        <tissue evidence="2">Whole animal</tissue>
    </source>
</reference>
<comment type="caution">
    <text evidence="2">The sequence shown here is derived from an EMBL/GenBank/DDBJ whole genome shotgun (WGS) entry which is preliminary data.</text>
</comment>
<evidence type="ECO:0000313" key="2">
    <source>
        <dbReference type="EMBL" id="KAH3704427.1"/>
    </source>
</evidence>
<gene>
    <name evidence="2" type="ORF">DPMN_079483</name>
</gene>
<protein>
    <submittedName>
        <fullName evidence="2">Uncharacterized protein</fullName>
    </submittedName>
</protein>
<accession>A0A9D3YPL0</accession>
<dbReference type="Proteomes" id="UP000828390">
    <property type="component" value="Unassembled WGS sequence"/>
</dbReference>
<name>A0A9D3YPL0_DREPO</name>
<organism evidence="2 3">
    <name type="scientific">Dreissena polymorpha</name>
    <name type="common">Zebra mussel</name>
    <name type="synonym">Mytilus polymorpha</name>
    <dbReference type="NCBI Taxonomy" id="45954"/>
    <lineage>
        <taxon>Eukaryota</taxon>
        <taxon>Metazoa</taxon>
        <taxon>Spiralia</taxon>
        <taxon>Lophotrochozoa</taxon>
        <taxon>Mollusca</taxon>
        <taxon>Bivalvia</taxon>
        <taxon>Autobranchia</taxon>
        <taxon>Heteroconchia</taxon>
        <taxon>Euheterodonta</taxon>
        <taxon>Imparidentia</taxon>
        <taxon>Neoheterodontei</taxon>
        <taxon>Myida</taxon>
        <taxon>Dreissenoidea</taxon>
        <taxon>Dreissenidae</taxon>
        <taxon>Dreissena</taxon>
    </lineage>
</organism>
<dbReference type="AlphaFoldDB" id="A0A9D3YPL0"/>
<feature type="region of interest" description="Disordered" evidence="1">
    <location>
        <begin position="106"/>
        <end position="131"/>
    </location>
</feature>
<sequence length="131" mass="14833">MLQGPNAPNPRIRTYSTGPIYSWKHIPARSSTAQSCQIRQGRETKRRHAAQVMIASLGWQSLQTRRTDASFVLMYRITHYLIEAQPICTSIQLLCPYREGEMYASSSHPAEQTFTDTPSSQQPLDCGTNCR</sequence>
<feature type="compositionally biased region" description="Polar residues" evidence="1">
    <location>
        <begin position="106"/>
        <end position="123"/>
    </location>
</feature>
<keyword evidence="3" id="KW-1185">Reference proteome</keyword>
<reference evidence="2" key="1">
    <citation type="journal article" date="2019" name="bioRxiv">
        <title>The Genome of the Zebra Mussel, Dreissena polymorpha: A Resource for Invasive Species Research.</title>
        <authorList>
            <person name="McCartney M.A."/>
            <person name="Auch B."/>
            <person name="Kono T."/>
            <person name="Mallez S."/>
            <person name="Zhang Y."/>
            <person name="Obille A."/>
            <person name="Becker A."/>
            <person name="Abrahante J.E."/>
            <person name="Garbe J."/>
            <person name="Badalamenti J.P."/>
            <person name="Herman A."/>
            <person name="Mangelson H."/>
            <person name="Liachko I."/>
            <person name="Sullivan S."/>
            <person name="Sone E.D."/>
            <person name="Koren S."/>
            <person name="Silverstein K.A.T."/>
            <person name="Beckman K.B."/>
            <person name="Gohl D.M."/>
        </authorList>
    </citation>
    <scope>NUCLEOTIDE SEQUENCE</scope>
    <source>
        <strain evidence="2">Duluth1</strain>
        <tissue evidence="2">Whole animal</tissue>
    </source>
</reference>
<evidence type="ECO:0000313" key="3">
    <source>
        <dbReference type="Proteomes" id="UP000828390"/>
    </source>
</evidence>
<dbReference type="EMBL" id="JAIWYP010000015">
    <property type="protein sequence ID" value="KAH3704427.1"/>
    <property type="molecule type" value="Genomic_DNA"/>
</dbReference>